<dbReference type="GeneID" id="19527406"/>
<name>X4Y7K8_9CAUD</name>
<sequence length="38" mass="4459">MNNMIEKIQDKLAEKLLNKIIDNKKIVITIDFKDKGDK</sequence>
<proteinExistence type="predicted"/>
<dbReference type="EMBL" id="KJ489010">
    <property type="protein sequence ID" value="AHV83001.1"/>
    <property type="molecule type" value="Genomic_DNA"/>
</dbReference>
<evidence type="ECO:0000313" key="2">
    <source>
        <dbReference type="Proteomes" id="UP000019791"/>
    </source>
</evidence>
<keyword evidence="2" id="KW-1185">Reference proteome</keyword>
<evidence type="ECO:0000313" key="1">
    <source>
        <dbReference type="EMBL" id="AHV83001.1"/>
    </source>
</evidence>
<organism evidence="1 2">
    <name type="scientific">Lactococcus phage P078</name>
    <dbReference type="NCBI Taxonomy" id="1476886"/>
    <lineage>
        <taxon>Viruses</taxon>
        <taxon>Duplodnaviria</taxon>
        <taxon>Heunggongvirae</taxon>
        <taxon>Uroviricota</taxon>
        <taxon>Caudoviricetes</taxon>
        <taxon>Nevevirus</taxon>
        <taxon>Nevevirus P078</taxon>
    </lineage>
</organism>
<reference evidence="1 2" key="1">
    <citation type="submission" date="2014-02" db="EMBL/GenBank/DDBJ databases">
        <title>Complete genome sequences of four novel Lactococcus lactis phages distantly related to the rare 1706 phage species.</title>
        <authorList>
            <person name="Kot W."/>
            <person name="Neve H."/>
            <person name="Vogensen F.K."/>
            <person name="Heller K.J."/>
            <person name="Hansen L.H."/>
        </authorList>
    </citation>
    <scope>NUCLEOTIDE SEQUENCE [LARGE SCALE GENOMIC DNA]</scope>
</reference>
<dbReference type="Proteomes" id="UP000019791">
    <property type="component" value="Segment"/>
</dbReference>
<dbReference type="RefSeq" id="YP_009036863.1">
    <property type="nucleotide sequence ID" value="NC_024215.1"/>
</dbReference>
<gene>
    <name evidence="1" type="ORF">P078_0038</name>
</gene>
<dbReference type="KEGG" id="vg:19527406"/>
<accession>X4Y7K8</accession>
<protein>
    <submittedName>
        <fullName evidence="1">Uncharacterized protein</fullName>
    </submittedName>
</protein>